<dbReference type="Gene3D" id="2.170.120.30">
    <property type="match status" value="2"/>
</dbReference>
<keyword evidence="4" id="KW-1185">Reference proteome</keyword>
<feature type="transmembrane region" description="Helical" evidence="2">
    <location>
        <begin position="9"/>
        <end position="29"/>
    </location>
</feature>
<evidence type="ECO:0000256" key="1">
    <source>
        <dbReference type="SAM" id="MobiDB-lite"/>
    </source>
</evidence>
<feature type="region of interest" description="Disordered" evidence="1">
    <location>
        <begin position="411"/>
        <end position="469"/>
    </location>
</feature>
<dbReference type="AlphaFoldDB" id="A0A1M7L6Q6"/>
<dbReference type="Pfam" id="PF07949">
    <property type="entry name" value="YbbR"/>
    <property type="match status" value="3"/>
</dbReference>
<keyword evidence="2" id="KW-0472">Membrane</keyword>
<gene>
    <name evidence="3" type="ORF">SAMN02746066_03076</name>
</gene>
<name>A0A1M7L6Q6_9FIRM</name>
<dbReference type="STRING" id="1120996.SAMN02746066_03076"/>
<keyword evidence="2" id="KW-1133">Transmembrane helix</keyword>
<dbReference type="OrthoDB" id="2111604at2"/>
<dbReference type="InterPro" id="IPR012505">
    <property type="entry name" value="YbbR"/>
</dbReference>
<evidence type="ECO:0000313" key="4">
    <source>
        <dbReference type="Proteomes" id="UP000184038"/>
    </source>
</evidence>
<reference evidence="3 4" key="1">
    <citation type="submission" date="2016-11" db="EMBL/GenBank/DDBJ databases">
        <authorList>
            <person name="Jaros S."/>
            <person name="Januszkiewicz K."/>
            <person name="Wedrychowicz H."/>
        </authorList>
    </citation>
    <scope>NUCLEOTIDE SEQUENCE [LARGE SCALE GENOMIC DNA]</scope>
    <source>
        <strain evidence="3 4">DSM 15930</strain>
    </source>
</reference>
<dbReference type="PANTHER" id="PTHR37804">
    <property type="entry name" value="CDAA REGULATORY PROTEIN CDAR"/>
    <property type="match status" value="1"/>
</dbReference>
<sequence>MKRKWTKNLGLKILSLGLAALIWFIIVNIDDPAISRTFRLSVEKRNEDVIASQGMCYEVLEGDAVTITVKGKRSVVEALTTSDFSAYADLSKLSRWNAVPIKVELTKYLTESDTPSITIGSVDTLIVSLEETETKQFKVSVVKKGTVEEGYCIGELKTKPNIIQVTGAKSQISKIDEVKVEIDVSNASENFTTSGVPKVYDADGKEINSSKMTFSTTEVKVVGTLLNTKTIPVDIEIQGNPLHGYRYISTEYEPKSVTIAGDRKALSTVSKIVIPIDISGQYEDIETEINLENYLPDGVILEEESLSVMVNIVIEKLQIKDFTFDTKDIQFKDLNDQLKFNYINDTTSTELVIKIMGREEDLKNLKISDLNPYIDLKGKNKPGSYVIEVQFATIEGIVILNKPTVSIELTAETDNETEDGNQGGSSDTKPDIDVDNNNGTNDNNTETSGGTDTNEEEDNKEVSNAEDNE</sequence>
<accession>A0A1M7L6Q6</accession>
<dbReference type="InterPro" id="IPR053154">
    <property type="entry name" value="c-di-AMP_regulator"/>
</dbReference>
<feature type="compositionally biased region" description="Low complexity" evidence="1">
    <location>
        <begin position="435"/>
        <end position="452"/>
    </location>
</feature>
<proteinExistence type="predicted"/>
<keyword evidence="2" id="KW-0812">Transmembrane</keyword>
<protein>
    <submittedName>
        <fullName evidence="3">YbbR domain-containing protein</fullName>
    </submittedName>
</protein>
<dbReference type="RefSeq" id="WP_073289286.1">
    <property type="nucleotide sequence ID" value="NZ_FRCP01000015.1"/>
</dbReference>
<evidence type="ECO:0000256" key="2">
    <source>
        <dbReference type="SAM" id="Phobius"/>
    </source>
</evidence>
<organism evidence="3 4">
    <name type="scientific">Anaerosporobacter mobilis DSM 15930</name>
    <dbReference type="NCBI Taxonomy" id="1120996"/>
    <lineage>
        <taxon>Bacteria</taxon>
        <taxon>Bacillati</taxon>
        <taxon>Bacillota</taxon>
        <taxon>Clostridia</taxon>
        <taxon>Lachnospirales</taxon>
        <taxon>Lachnospiraceae</taxon>
        <taxon>Anaerosporobacter</taxon>
    </lineage>
</organism>
<feature type="compositionally biased region" description="Acidic residues" evidence="1">
    <location>
        <begin position="453"/>
        <end position="469"/>
    </location>
</feature>
<dbReference type="PANTHER" id="PTHR37804:SF1">
    <property type="entry name" value="CDAA REGULATORY PROTEIN CDAR"/>
    <property type="match status" value="1"/>
</dbReference>
<evidence type="ECO:0000313" key="3">
    <source>
        <dbReference type="EMBL" id="SHM73031.1"/>
    </source>
</evidence>
<dbReference type="EMBL" id="FRCP01000015">
    <property type="protein sequence ID" value="SHM73031.1"/>
    <property type="molecule type" value="Genomic_DNA"/>
</dbReference>
<dbReference type="Gene3D" id="2.170.120.40">
    <property type="entry name" value="YbbR-like domain"/>
    <property type="match status" value="2"/>
</dbReference>
<dbReference type="Proteomes" id="UP000184038">
    <property type="component" value="Unassembled WGS sequence"/>
</dbReference>